<name>A0A6N6WBI3_9BURK</name>
<proteinExistence type="predicted"/>
<evidence type="ECO:0000313" key="1">
    <source>
        <dbReference type="EMBL" id="KAE8757329.1"/>
    </source>
</evidence>
<evidence type="ECO:0000313" key="2">
    <source>
        <dbReference type="Proteomes" id="UP000463700"/>
    </source>
</evidence>
<accession>A0A6N6WBI3</accession>
<comment type="caution">
    <text evidence="1">The sequence shown here is derived from an EMBL/GenBank/DDBJ whole genome shotgun (WGS) entry which is preliminary data.</text>
</comment>
<gene>
    <name evidence="1" type="ORF">FSO04_24215</name>
</gene>
<reference evidence="1 2" key="1">
    <citation type="journal article" date="2020" name="Int. J. Syst. Evol. Microbiol.">
        <title>Paraburkholderia madseniana sp. nov., a phenolic acid-degrading bacterium isolated from acidic forest soil.</title>
        <authorList>
            <person name="Wilhelm R.C."/>
            <person name="Murphy S.J.L."/>
            <person name="Feriancek N.M."/>
            <person name="Karasz D.C."/>
            <person name="DeRito C.M."/>
            <person name="Newman J.D."/>
            <person name="Buckley D.H."/>
        </authorList>
    </citation>
    <scope>NUCLEOTIDE SEQUENCE [LARGE SCALE GENOMIC DNA]</scope>
    <source>
        <strain evidence="1 2">RP11</strain>
    </source>
</reference>
<protein>
    <submittedName>
        <fullName evidence="1">Uncharacterized protein</fullName>
    </submittedName>
</protein>
<organism evidence="1 2">
    <name type="scientific">Paraburkholderia madseniana</name>
    <dbReference type="NCBI Taxonomy" id="2599607"/>
    <lineage>
        <taxon>Bacteria</taxon>
        <taxon>Pseudomonadati</taxon>
        <taxon>Pseudomonadota</taxon>
        <taxon>Betaproteobacteria</taxon>
        <taxon>Burkholderiales</taxon>
        <taxon>Burkholderiaceae</taxon>
        <taxon>Paraburkholderia</taxon>
    </lineage>
</organism>
<dbReference type="AlphaFoldDB" id="A0A6N6WBI3"/>
<sequence length="133" mass="14489">MDYQHIQQLQKQAAYEQAMGAQQGNSQCLGMLHQDGRLEAQGWSTQAQQKHEPGLMDGLRGLHDFIDRLNGSLNALEGKLSPILTTQATNSIGGIPPAPPSSELDAIEQLAMALRRLQMLEGTIDSLTGRARI</sequence>
<dbReference type="RefSeq" id="WP_154563208.1">
    <property type="nucleotide sequence ID" value="NZ_VOSW01000048.1"/>
</dbReference>
<dbReference type="EMBL" id="VOSW01000048">
    <property type="protein sequence ID" value="KAE8757329.1"/>
    <property type="molecule type" value="Genomic_DNA"/>
</dbReference>
<dbReference type="Proteomes" id="UP000463700">
    <property type="component" value="Unassembled WGS sequence"/>
</dbReference>